<feature type="transmembrane region" description="Helical" evidence="12">
    <location>
        <begin position="203"/>
        <end position="225"/>
    </location>
</feature>
<dbReference type="NCBIfam" id="TIGR00967">
    <property type="entry name" value="3a0501s007"/>
    <property type="match status" value="1"/>
</dbReference>
<evidence type="ECO:0000256" key="6">
    <source>
        <dbReference type="ARBA" id="ARBA00022989"/>
    </source>
</evidence>
<evidence type="ECO:0000256" key="1">
    <source>
        <dbReference type="ARBA" id="ARBA00004429"/>
    </source>
</evidence>
<organism evidence="16 17">
    <name type="scientific">Dethiosulfovibrio salsuginis</name>
    <dbReference type="NCBI Taxonomy" id="561720"/>
    <lineage>
        <taxon>Bacteria</taxon>
        <taxon>Thermotogati</taxon>
        <taxon>Synergistota</taxon>
        <taxon>Synergistia</taxon>
        <taxon>Synergistales</taxon>
        <taxon>Dethiosulfovibrionaceae</taxon>
        <taxon>Dethiosulfovibrio</taxon>
    </lineage>
</organism>
<keyword evidence="6 12" id="KW-1133">Transmembrane helix</keyword>
<keyword evidence="7 12" id="KW-0811">Translocation</keyword>
<evidence type="ECO:0000256" key="15">
    <source>
        <dbReference type="RuleBase" id="RU004349"/>
    </source>
</evidence>
<dbReference type="InterPro" id="IPR002208">
    <property type="entry name" value="SecY/SEC61-alpha"/>
</dbReference>
<accession>A0A1X7IWR0</accession>
<evidence type="ECO:0000256" key="7">
    <source>
        <dbReference type="ARBA" id="ARBA00023010"/>
    </source>
</evidence>
<dbReference type="InterPro" id="IPR023201">
    <property type="entry name" value="SecY_dom_sf"/>
</dbReference>
<evidence type="ECO:0000313" key="16">
    <source>
        <dbReference type="EMBL" id="SMG18926.1"/>
    </source>
</evidence>
<keyword evidence="4 12" id="KW-0812">Transmembrane</keyword>
<reference evidence="17" key="1">
    <citation type="submission" date="2017-04" db="EMBL/GenBank/DDBJ databases">
        <authorList>
            <person name="Varghese N."/>
            <person name="Submissions S."/>
        </authorList>
    </citation>
    <scope>NUCLEOTIDE SEQUENCE [LARGE SCALE GENOMIC DNA]</scope>
    <source>
        <strain evidence="17">USBA 82</strain>
    </source>
</reference>
<evidence type="ECO:0000256" key="12">
    <source>
        <dbReference type="HAMAP-Rule" id="MF_01465"/>
    </source>
</evidence>
<dbReference type="FunFam" id="1.10.3370.10:FF:000001">
    <property type="entry name" value="Preprotein translocase subunit SecY"/>
    <property type="match status" value="1"/>
</dbReference>
<evidence type="ECO:0000256" key="11">
    <source>
        <dbReference type="ARBA" id="ARBA00063838"/>
    </source>
</evidence>
<feature type="transmembrane region" description="Helical" evidence="12">
    <location>
        <begin position="115"/>
        <end position="132"/>
    </location>
</feature>
<keyword evidence="17" id="KW-1185">Reference proteome</keyword>
<feature type="transmembrane region" description="Helical" evidence="12">
    <location>
        <begin position="69"/>
        <end position="95"/>
    </location>
</feature>
<dbReference type="AlphaFoldDB" id="A0A1X7IWR0"/>
<evidence type="ECO:0000256" key="4">
    <source>
        <dbReference type="ARBA" id="ARBA00022692"/>
    </source>
</evidence>
<dbReference type="PROSITE" id="PS00755">
    <property type="entry name" value="SECY_1"/>
    <property type="match status" value="1"/>
</dbReference>
<gene>
    <name evidence="12" type="primary">secY</name>
    <name evidence="16" type="ORF">SAMN06275492_10575</name>
</gene>
<dbReference type="GO" id="GO:0043952">
    <property type="term" value="P:protein transport by the Sec complex"/>
    <property type="evidence" value="ECO:0007669"/>
    <property type="project" value="UniProtKB-UniRule"/>
</dbReference>
<feature type="transmembrane region" description="Helical" evidence="12">
    <location>
        <begin position="353"/>
        <end position="371"/>
    </location>
</feature>
<keyword evidence="12" id="KW-1003">Cell membrane</keyword>
<feature type="transmembrane region" description="Helical" evidence="12">
    <location>
        <begin position="383"/>
        <end position="402"/>
    </location>
</feature>
<comment type="subcellular location">
    <subcellularLocation>
        <location evidence="1">Cell inner membrane</location>
        <topology evidence="1">Multi-pass membrane protein</topology>
    </subcellularLocation>
    <subcellularLocation>
        <location evidence="12">Cell membrane</location>
        <topology evidence="12">Multi-pass membrane protein</topology>
    </subcellularLocation>
    <subcellularLocation>
        <location evidence="14">Membrane</location>
        <topology evidence="14">Multi-pass membrane protein</topology>
    </subcellularLocation>
</comment>
<dbReference type="SUPFAM" id="SSF103491">
    <property type="entry name" value="Preprotein translocase SecY subunit"/>
    <property type="match status" value="1"/>
</dbReference>
<evidence type="ECO:0000256" key="10">
    <source>
        <dbReference type="ARBA" id="ARBA00057692"/>
    </source>
</evidence>
<dbReference type="STRING" id="561720.SAMN06275492_10575"/>
<dbReference type="HAMAP" id="MF_01465">
    <property type="entry name" value="SecY"/>
    <property type="match status" value="1"/>
</dbReference>
<dbReference type="GO" id="GO:0065002">
    <property type="term" value="P:intracellular protein transmembrane transport"/>
    <property type="evidence" value="ECO:0007669"/>
    <property type="project" value="UniProtKB-UniRule"/>
</dbReference>
<keyword evidence="3 12" id="KW-0813">Transport</keyword>
<comment type="function">
    <text evidence="10 12 13">The central subunit of the protein translocation channel SecYEG. Consists of two halves formed by TMs 1-5 and 6-10. These two domains form a lateral gate at the front which open onto the bilayer between TMs 2 and 7, and are clamped together by SecE at the back. The channel is closed by both a pore ring composed of hydrophobic SecY resides and a short helix (helix 2A) on the extracellular side of the membrane which forms a plug. The plug probably moves laterally to allow the channel to open. The ring and the pore may move independently.</text>
</comment>
<dbReference type="GO" id="GO:0005886">
    <property type="term" value="C:plasma membrane"/>
    <property type="evidence" value="ECO:0007669"/>
    <property type="project" value="UniProtKB-SubCell"/>
</dbReference>
<feature type="transmembrane region" description="Helical" evidence="12">
    <location>
        <begin position="138"/>
        <end position="162"/>
    </location>
</feature>
<dbReference type="PRINTS" id="PR00303">
    <property type="entry name" value="SECYTRNLCASE"/>
</dbReference>
<evidence type="ECO:0000256" key="13">
    <source>
        <dbReference type="RuleBase" id="RU000537"/>
    </source>
</evidence>
<evidence type="ECO:0000256" key="8">
    <source>
        <dbReference type="ARBA" id="ARBA00023136"/>
    </source>
</evidence>
<evidence type="ECO:0000256" key="14">
    <source>
        <dbReference type="RuleBase" id="RU003484"/>
    </source>
</evidence>
<dbReference type="Pfam" id="PF00344">
    <property type="entry name" value="SecY"/>
    <property type="match status" value="1"/>
</dbReference>
<dbReference type="EMBL" id="FXBB01000005">
    <property type="protein sequence ID" value="SMG18926.1"/>
    <property type="molecule type" value="Genomic_DNA"/>
</dbReference>
<evidence type="ECO:0000313" key="17">
    <source>
        <dbReference type="Proteomes" id="UP000193355"/>
    </source>
</evidence>
<keyword evidence="8 12" id="KW-0472">Membrane</keyword>
<feature type="transmembrane region" description="Helical" evidence="12">
    <location>
        <begin position="262"/>
        <end position="282"/>
    </location>
</feature>
<comment type="caution">
    <text evidence="12">Lacks conserved residue(s) required for the propagation of feature annotation.</text>
</comment>
<feature type="transmembrane region" description="Helical" evidence="12">
    <location>
        <begin position="174"/>
        <end position="191"/>
    </location>
</feature>
<evidence type="ECO:0000256" key="3">
    <source>
        <dbReference type="ARBA" id="ARBA00022448"/>
    </source>
</evidence>
<dbReference type="RefSeq" id="WP_085543974.1">
    <property type="nucleotide sequence ID" value="NZ_FXBB01000005.1"/>
</dbReference>
<dbReference type="OrthoDB" id="9809248at2"/>
<dbReference type="InterPro" id="IPR026593">
    <property type="entry name" value="SecY"/>
</dbReference>
<name>A0A1X7IWR0_9BACT</name>
<dbReference type="PROSITE" id="PS00756">
    <property type="entry name" value="SECY_2"/>
    <property type="match status" value="1"/>
</dbReference>
<protein>
    <recommendedName>
        <fullName evidence="9 12">Protein translocase subunit SecY</fullName>
    </recommendedName>
</protein>
<dbReference type="Gene3D" id="1.10.3370.10">
    <property type="entry name" value="SecY subunit domain"/>
    <property type="match status" value="1"/>
</dbReference>
<comment type="subunit">
    <text evidence="11 12">Component of the Sec protein translocase complex. Heterotrimer consisting of SecY, SecE and SecG subunits. The heterotrimers can form oligomers, although 1 heterotrimer is thought to be able to translocate proteins. Interacts with the ribosome. Interacts with SecDF, and other proteins may be involved. Interacts with SecA.</text>
</comment>
<proteinExistence type="inferred from homology"/>
<dbReference type="PANTHER" id="PTHR10906">
    <property type="entry name" value="SECY/SEC61-ALPHA FAMILY MEMBER"/>
    <property type="match status" value="1"/>
</dbReference>
<evidence type="ECO:0000256" key="2">
    <source>
        <dbReference type="ARBA" id="ARBA00005751"/>
    </source>
</evidence>
<dbReference type="PIRSF" id="PIRSF004557">
    <property type="entry name" value="SecY"/>
    <property type="match status" value="1"/>
</dbReference>
<comment type="similarity">
    <text evidence="2 12 15">Belongs to the SecY/SEC61-alpha family.</text>
</comment>
<sequence length="432" mass="46993">MIDSFRDAFRLPDLKRRILFTLGMLFVFRLGAHVPTPGIDSAAMAHLFEGGGVLGFLDMFAGGALRRFSIFALGVAPYINASIVMQLLVVVFPALEKMQKEGPEGQKKIIQITRLSAVGFASIQAIGMVLWLERIGVFTGGLFFMITAMVTIVAGAVAVMWLGEEISDHGIGNGISLLIFAGIVARLPEAVIRTWSMIRLGEIHVLVILLSLIVMVAVIAGCIVLQEGQRRLPVQYAKKVVGNKVYGGQSTFIPLKVNQGGVMPIIFASSILIFPYTVLKFFSGDFAVRLQNMMAPGSPVYTVLYVLLILFFAYFYTAMVFNPADIANNMKKYGGFILGIRPGKPTSDYIEKVMSRITLGGATFLAVIALIPNLMTNLMGITTFYFGGTAVLIVVGVALDLVHQIEGKLLMRHYEGILKRRNGAAGAGLLRF</sequence>
<evidence type="ECO:0000256" key="9">
    <source>
        <dbReference type="ARBA" id="ARBA00039733"/>
    </source>
</evidence>
<dbReference type="InterPro" id="IPR030659">
    <property type="entry name" value="SecY_CS"/>
</dbReference>
<dbReference type="Proteomes" id="UP000193355">
    <property type="component" value="Unassembled WGS sequence"/>
</dbReference>
<feature type="transmembrane region" description="Helical" evidence="12">
    <location>
        <begin position="302"/>
        <end position="322"/>
    </location>
</feature>
<dbReference type="GO" id="GO:0006605">
    <property type="term" value="P:protein targeting"/>
    <property type="evidence" value="ECO:0007669"/>
    <property type="project" value="UniProtKB-UniRule"/>
</dbReference>
<keyword evidence="5 12" id="KW-0653">Protein transport</keyword>
<evidence type="ECO:0000256" key="5">
    <source>
        <dbReference type="ARBA" id="ARBA00022927"/>
    </source>
</evidence>